<gene>
    <name evidence="1" type="ORF">CAEBREN_26124</name>
</gene>
<dbReference type="EMBL" id="GL379867">
    <property type="protein sequence ID" value="EGT58306.1"/>
    <property type="molecule type" value="Genomic_DNA"/>
</dbReference>
<organism evidence="2">
    <name type="scientific">Caenorhabditis brenneri</name>
    <name type="common">Nematode worm</name>
    <dbReference type="NCBI Taxonomy" id="135651"/>
    <lineage>
        <taxon>Eukaryota</taxon>
        <taxon>Metazoa</taxon>
        <taxon>Ecdysozoa</taxon>
        <taxon>Nematoda</taxon>
        <taxon>Chromadorea</taxon>
        <taxon>Rhabditida</taxon>
        <taxon>Rhabditina</taxon>
        <taxon>Rhabditomorpha</taxon>
        <taxon>Rhabditoidea</taxon>
        <taxon>Rhabditidae</taxon>
        <taxon>Peloderinae</taxon>
        <taxon>Caenorhabditis</taxon>
    </lineage>
</organism>
<keyword evidence="2" id="KW-1185">Reference proteome</keyword>
<name>G0NDE1_CAEBE</name>
<protein>
    <submittedName>
        <fullName evidence="1">Uncharacterized protein</fullName>
    </submittedName>
</protein>
<proteinExistence type="predicted"/>
<evidence type="ECO:0000313" key="2">
    <source>
        <dbReference type="Proteomes" id="UP000008068"/>
    </source>
</evidence>
<reference evidence="2" key="1">
    <citation type="submission" date="2011-07" db="EMBL/GenBank/DDBJ databases">
        <authorList>
            <consortium name="Caenorhabditis brenneri Sequencing and Analysis Consortium"/>
            <person name="Wilson R.K."/>
        </authorList>
    </citation>
    <scope>NUCLEOTIDE SEQUENCE [LARGE SCALE GENOMIC DNA]</scope>
    <source>
        <strain evidence="2">PB2801</strain>
    </source>
</reference>
<dbReference type="AlphaFoldDB" id="G0NDE1"/>
<dbReference type="InParanoid" id="G0NDE1"/>
<dbReference type="HOGENOM" id="CLU_2851758_0_0_1"/>
<dbReference type="Proteomes" id="UP000008068">
    <property type="component" value="Unassembled WGS sequence"/>
</dbReference>
<accession>G0NDE1</accession>
<evidence type="ECO:0000313" key="1">
    <source>
        <dbReference type="EMBL" id="EGT58306.1"/>
    </source>
</evidence>
<sequence length="65" mass="8007">MFGKKIYIFFHTEELKYLFDFKLNLFIETVEPPEVCYEEFFQKSEKNDTALELEEKILHVIEKRQ</sequence>